<feature type="domain" description="Iminophenyl-pyruvate dimer synthase" evidence="2">
    <location>
        <begin position="37"/>
        <end position="282"/>
    </location>
</feature>
<dbReference type="PANTHER" id="PTHR34400">
    <property type="match status" value="1"/>
</dbReference>
<sequence length="460" mass="49738">MAIFTAILVLACLFSGWPDVTAQGADNIDIAALRKTLQSAIELEWATIPPYLNAALSIKNGTNKPVNGILWSILYNEMDHMALASNMLNAIGGAPVLNDPARTPRYPGPLPAGCLPDLNVTLEKMTRAHTERVFMGIETPECEDSVTKYHDLISKAASPEASNKTSQSVEDAFPGLLAKCNERGFSPATIGAIYIHKILCPMLKLEMQAQGSPEGTIFTGDPGRQVSIPFKVSNLTTAIRAIAFITSQGEGGDACNPYVDDQFTDNNKKKVPSHYFKFAEIVNGKEVEYGGNSCPARQPWCRDYFAPCNGINCENAITFNGTEVPFDENEVWPIISNPSTDLYPPGSMARNLSDAFNAEYVSLMQCLHDAVNGQPDKMFGECIPDMKGLRSIGNQLVQTPINPGGDPAVGPNASPTYEVQGSLLNGKADSASARSYPQKLFSLFLSCSFIFRAMTTLVAC</sequence>
<dbReference type="OrthoDB" id="5966378at2759"/>
<feature type="chain" id="PRO_5039890225" evidence="1">
    <location>
        <begin position="23"/>
        <end position="460"/>
    </location>
</feature>
<gene>
    <name evidence="4" type="primary">LOC118403554</name>
</gene>
<dbReference type="InterPro" id="IPR012347">
    <property type="entry name" value="Ferritin-like"/>
</dbReference>
<evidence type="ECO:0000313" key="3">
    <source>
        <dbReference type="Proteomes" id="UP000001554"/>
    </source>
</evidence>
<organism evidence="3 4">
    <name type="scientific">Branchiostoma floridae</name>
    <name type="common">Florida lancelet</name>
    <name type="synonym">Amphioxus</name>
    <dbReference type="NCBI Taxonomy" id="7739"/>
    <lineage>
        <taxon>Eukaryota</taxon>
        <taxon>Metazoa</taxon>
        <taxon>Chordata</taxon>
        <taxon>Cephalochordata</taxon>
        <taxon>Leptocardii</taxon>
        <taxon>Amphioxiformes</taxon>
        <taxon>Branchiostomatidae</taxon>
        <taxon>Branchiostoma</taxon>
    </lineage>
</organism>
<proteinExistence type="predicted"/>
<dbReference type="PANTHER" id="PTHR34400:SF4">
    <property type="entry name" value="MEMBRANE PROTEIN"/>
    <property type="match status" value="1"/>
</dbReference>
<dbReference type="Gene3D" id="1.20.1260.10">
    <property type="match status" value="1"/>
</dbReference>
<reference evidence="4" key="2">
    <citation type="submission" date="2025-08" db="UniProtKB">
        <authorList>
            <consortium name="RefSeq"/>
        </authorList>
    </citation>
    <scope>IDENTIFICATION</scope>
    <source>
        <strain evidence="4">S238N-H82</strain>
        <tissue evidence="4">Testes</tissue>
    </source>
</reference>
<name>A0A9J7HHL9_BRAFL</name>
<evidence type="ECO:0000256" key="1">
    <source>
        <dbReference type="SAM" id="SignalP"/>
    </source>
</evidence>
<accession>A0A9J7HHL9</accession>
<evidence type="ECO:0000259" key="2">
    <source>
        <dbReference type="Pfam" id="PF12902"/>
    </source>
</evidence>
<dbReference type="InterPro" id="IPR009078">
    <property type="entry name" value="Ferritin-like_SF"/>
</dbReference>
<dbReference type="OMA" id="CENAITF"/>
<protein>
    <submittedName>
        <fullName evidence="4">Uncharacterized protein LOC118403554</fullName>
    </submittedName>
</protein>
<evidence type="ECO:0000313" key="4">
    <source>
        <dbReference type="RefSeq" id="XP_035658182.1"/>
    </source>
</evidence>
<reference evidence="3" key="1">
    <citation type="journal article" date="2020" name="Nat. Ecol. Evol.">
        <title>Deeply conserved synteny resolves early events in vertebrate evolution.</title>
        <authorList>
            <person name="Simakov O."/>
            <person name="Marletaz F."/>
            <person name="Yue J.X."/>
            <person name="O'Connell B."/>
            <person name="Jenkins J."/>
            <person name="Brandt A."/>
            <person name="Calef R."/>
            <person name="Tung C.H."/>
            <person name="Huang T.K."/>
            <person name="Schmutz J."/>
            <person name="Satoh N."/>
            <person name="Yu J.K."/>
            <person name="Putnam N.H."/>
            <person name="Green R.E."/>
            <person name="Rokhsar D.S."/>
        </authorList>
    </citation>
    <scope>NUCLEOTIDE SEQUENCE [LARGE SCALE GENOMIC DNA]</scope>
    <source>
        <strain evidence="3">S238N-H82</strain>
    </source>
</reference>
<dbReference type="RefSeq" id="XP_035658182.1">
    <property type="nucleotide sequence ID" value="XM_035802289.1"/>
</dbReference>
<dbReference type="InterPro" id="IPR026820">
    <property type="entry name" value="VioB/RebD_dom"/>
</dbReference>
<dbReference type="AlphaFoldDB" id="A0A9J7HHL9"/>
<dbReference type="Proteomes" id="UP000001554">
    <property type="component" value="Chromosome 16"/>
</dbReference>
<dbReference type="SUPFAM" id="SSF47240">
    <property type="entry name" value="Ferritin-like"/>
    <property type="match status" value="1"/>
</dbReference>
<feature type="signal peptide" evidence="1">
    <location>
        <begin position="1"/>
        <end position="22"/>
    </location>
</feature>
<dbReference type="KEGG" id="bfo:118403554"/>
<dbReference type="GeneID" id="118403554"/>
<dbReference type="Pfam" id="PF12902">
    <property type="entry name" value="Ferritin-like"/>
    <property type="match status" value="1"/>
</dbReference>
<keyword evidence="3" id="KW-1185">Reference proteome</keyword>
<keyword evidence="1" id="KW-0732">Signal</keyword>